<evidence type="ECO:0000259" key="14">
    <source>
        <dbReference type="PROSITE" id="PS50862"/>
    </source>
</evidence>
<gene>
    <name evidence="16" type="primary">LOC112281641</name>
    <name evidence="15" type="ORF">PHYPA_005901</name>
</gene>
<dbReference type="Pfam" id="PF00152">
    <property type="entry name" value="tRNA-synt_2"/>
    <property type="match status" value="1"/>
</dbReference>
<dbReference type="InterPro" id="IPR034762">
    <property type="entry name" value="Lys-tRNA-ligase_II_bac/euk"/>
</dbReference>
<evidence type="ECO:0000256" key="8">
    <source>
        <dbReference type="ARBA" id="ARBA00022917"/>
    </source>
</evidence>
<comment type="subcellular location">
    <subcellularLocation>
        <location evidence="1">Cytoplasm</location>
    </subcellularLocation>
</comment>
<evidence type="ECO:0000256" key="4">
    <source>
        <dbReference type="ARBA" id="ARBA00022490"/>
    </source>
</evidence>
<dbReference type="PaxDb" id="3218-PP1S143_109V6.1"/>
<dbReference type="Gene3D" id="3.30.930.10">
    <property type="entry name" value="Bira Bifunctional Protein, Domain 2"/>
    <property type="match status" value="1"/>
</dbReference>
<evidence type="ECO:0000256" key="12">
    <source>
        <dbReference type="RuleBase" id="RU003748"/>
    </source>
</evidence>
<reference evidence="15 17" key="1">
    <citation type="journal article" date="2008" name="Science">
        <title>The Physcomitrella genome reveals evolutionary insights into the conquest of land by plants.</title>
        <authorList>
            <person name="Rensing S."/>
            <person name="Lang D."/>
            <person name="Zimmer A."/>
            <person name="Terry A."/>
            <person name="Salamov A."/>
            <person name="Shapiro H."/>
            <person name="Nishiyama T."/>
            <person name="Perroud P.-F."/>
            <person name="Lindquist E."/>
            <person name="Kamisugi Y."/>
            <person name="Tanahashi T."/>
            <person name="Sakakibara K."/>
            <person name="Fujita T."/>
            <person name="Oishi K."/>
            <person name="Shin-I T."/>
            <person name="Kuroki Y."/>
            <person name="Toyoda A."/>
            <person name="Suzuki Y."/>
            <person name="Hashimoto A."/>
            <person name="Yamaguchi K."/>
            <person name="Sugano A."/>
            <person name="Kohara Y."/>
            <person name="Fujiyama A."/>
            <person name="Anterola A."/>
            <person name="Aoki S."/>
            <person name="Ashton N."/>
            <person name="Barbazuk W.B."/>
            <person name="Barker E."/>
            <person name="Bennetzen J."/>
            <person name="Bezanilla M."/>
            <person name="Blankenship R."/>
            <person name="Cho S.H."/>
            <person name="Dutcher S."/>
            <person name="Estelle M."/>
            <person name="Fawcett J.A."/>
            <person name="Gundlach H."/>
            <person name="Hanada K."/>
            <person name="Heyl A."/>
            <person name="Hicks K.A."/>
            <person name="Hugh J."/>
            <person name="Lohr M."/>
            <person name="Mayer K."/>
            <person name="Melkozernov A."/>
            <person name="Murata T."/>
            <person name="Nelson D."/>
            <person name="Pils B."/>
            <person name="Prigge M."/>
            <person name="Reiss B."/>
            <person name="Renner T."/>
            <person name="Rombauts S."/>
            <person name="Rushton P."/>
            <person name="Sanderfoot A."/>
            <person name="Schween G."/>
            <person name="Shiu S.-H."/>
            <person name="Stueber K."/>
            <person name="Theodoulou F.L."/>
            <person name="Tu H."/>
            <person name="Van de Peer Y."/>
            <person name="Verrier P.J."/>
            <person name="Waters E."/>
            <person name="Wood A."/>
            <person name="Yang L."/>
            <person name="Cove D."/>
            <person name="Cuming A."/>
            <person name="Hasebe M."/>
            <person name="Lucas S."/>
            <person name="Mishler D.B."/>
            <person name="Reski R."/>
            <person name="Grigoriev I."/>
            <person name="Quatrano R.S."/>
            <person name="Boore J.L."/>
        </authorList>
    </citation>
    <scope>NUCLEOTIDE SEQUENCE [LARGE SCALE GENOMIC DNA]</scope>
    <source>
        <strain evidence="16 17">cv. Gransden 2004</strain>
    </source>
</reference>
<dbReference type="Gene3D" id="2.40.50.140">
    <property type="entry name" value="Nucleic acid-binding proteins"/>
    <property type="match status" value="1"/>
</dbReference>
<feature type="region of interest" description="Disordered" evidence="13">
    <location>
        <begin position="1"/>
        <end position="73"/>
    </location>
</feature>
<dbReference type="InterPro" id="IPR045864">
    <property type="entry name" value="aa-tRNA-synth_II/BPL/LPL"/>
</dbReference>
<comment type="catalytic activity">
    <reaction evidence="11 12">
        <text>tRNA(Lys) + L-lysine + ATP = L-lysyl-tRNA(Lys) + AMP + diphosphate</text>
        <dbReference type="Rhea" id="RHEA:20792"/>
        <dbReference type="Rhea" id="RHEA-COMP:9696"/>
        <dbReference type="Rhea" id="RHEA-COMP:9697"/>
        <dbReference type="ChEBI" id="CHEBI:30616"/>
        <dbReference type="ChEBI" id="CHEBI:32551"/>
        <dbReference type="ChEBI" id="CHEBI:33019"/>
        <dbReference type="ChEBI" id="CHEBI:78442"/>
        <dbReference type="ChEBI" id="CHEBI:78529"/>
        <dbReference type="ChEBI" id="CHEBI:456215"/>
        <dbReference type="EC" id="6.1.1.6"/>
    </reaction>
</comment>
<dbReference type="Gramene" id="Pp3c4_7510V3.2">
    <property type="protein sequence ID" value="Pp3c4_7510V3.2"/>
    <property type="gene ID" value="Pp3c4_7510"/>
</dbReference>
<dbReference type="Gramene" id="Pp3c4_7510V3.1">
    <property type="protein sequence ID" value="Pp3c4_7510V3.1"/>
    <property type="gene ID" value="Pp3c4_7510"/>
</dbReference>
<dbReference type="GeneID" id="112281641"/>
<name>A0A2K1KMK5_PHYPA</name>
<feature type="compositionally biased region" description="Low complexity" evidence="13">
    <location>
        <begin position="47"/>
        <end position="60"/>
    </location>
</feature>
<evidence type="ECO:0000256" key="3">
    <source>
        <dbReference type="ARBA" id="ARBA00013166"/>
    </source>
</evidence>
<keyword evidence="4" id="KW-0963">Cytoplasm</keyword>
<dbReference type="SUPFAM" id="SSF50249">
    <property type="entry name" value="Nucleic acid-binding proteins"/>
    <property type="match status" value="1"/>
</dbReference>
<keyword evidence="7" id="KW-0067">ATP-binding</keyword>
<evidence type="ECO:0000313" key="15">
    <source>
        <dbReference type="EMBL" id="PNR55008.1"/>
    </source>
</evidence>
<dbReference type="GO" id="GO:0005524">
    <property type="term" value="F:ATP binding"/>
    <property type="evidence" value="ECO:0007669"/>
    <property type="project" value="UniProtKB-KW"/>
</dbReference>
<dbReference type="EMBL" id="ABEU02000004">
    <property type="protein sequence ID" value="PNR55008.1"/>
    <property type="molecule type" value="Genomic_DNA"/>
</dbReference>
<keyword evidence="5" id="KW-0436">Ligase</keyword>
<dbReference type="PANTHER" id="PTHR42918">
    <property type="entry name" value="LYSYL-TRNA SYNTHETASE"/>
    <property type="match status" value="1"/>
</dbReference>
<dbReference type="InterPro" id="IPR006195">
    <property type="entry name" value="aa-tRNA-synth_II"/>
</dbReference>
<dbReference type="SUPFAM" id="SSF55681">
    <property type="entry name" value="Class II aaRS and biotin synthetases"/>
    <property type="match status" value="1"/>
</dbReference>
<reference evidence="15 17" key="2">
    <citation type="journal article" date="2018" name="Plant J.">
        <title>The Physcomitrella patens chromosome-scale assembly reveals moss genome structure and evolution.</title>
        <authorList>
            <person name="Lang D."/>
            <person name="Ullrich K.K."/>
            <person name="Murat F."/>
            <person name="Fuchs J."/>
            <person name="Jenkins J."/>
            <person name="Haas F.B."/>
            <person name="Piednoel M."/>
            <person name="Gundlach H."/>
            <person name="Van Bel M."/>
            <person name="Meyberg R."/>
            <person name="Vives C."/>
            <person name="Morata J."/>
            <person name="Symeonidi A."/>
            <person name="Hiss M."/>
            <person name="Muchero W."/>
            <person name="Kamisugi Y."/>
            <person name="Saleh O."/>
            <person name="Blanc G."/>
            <person name="Decker E.L."/>
            <person name="van Gessel N."/>
            <person name="Grimwood J."/>
            <person name="Hayes R.D."/>
            <person name="Graham S.W."/>
            <person name="Gunter L.E."/>
            <person name="McDaniel S.F."/>
            <person name="Hoernstein S.N.W."/>
            <person name="Larsson A."/>
            <person name="Li F.W."/>
            <person name="Perroud P.F."/>
            <person name="Phillips J."/>
            <person name="Ranjan P."/>
            <person name="Rokshar D.S."/>
            <person name="Rothfels C.J."/>
            <person name="Schneider L."/>
            <person name="Shu S."/>
            <person name="Stevenson D.W."/>
            <person name="Thummler F."/>
            <person name="Tillich M."/>
            <person name="Villarreal Aguilar J.C."/>
            <person name="Widiez T."/>
            <person name="Wong G.K."/>
            <person name="Wymore A."/>
            <person name="Zhang Y."/>
            <person name="Zimmer A.D."/>
            <person name="Quatrano R.S."/>
            <person name="Mayer K.F.X."/>
            <person name="Goodstein D."/>
            <person name="Casacuberta J.M."/>
            <person name="Vandepoele K."/>
            <person name="Reski R."/>
            <person name="Cuming A.C."/>
            <person name="Tuskan G.A."/>
            <person name="Maumus F."/>
            <person name="Salse J."/>
            <person name="Schmutz J."/>
            <person name="Rensing S.A."/>
        </authorList>
    </citation>
    <scope>NUCLEOTIDE SEQUENCE [LARGE SCALE GENOMIC DNA]</scope>
    <source>
        <strain evidence="16 17">cv. Gransden 2004</strain>
    </source>
</reference>
<evidence type="ECO:0000256" key="13">
    <source>
        <dbReference type="SAM" id="MobiDB-lite"/>
    </source>
</evidence>
<dbReference type="FunFam" id="3.30.930.10:FF:000051">
    <property type="entry name" value="Lysine--tRNA ligase"/>
    <property type="match status" value="1"/>
</dbReference>
<dbReference type="InterPro" id="IPR012340">
    <property type="entry name" value="NA-bd_OB-fold"/>
</dbReference>
<evidence type="ECO:0000256" key="11">
    <source>
        <dbReference type="ARBA" id="ARBA00048573"/>
    </source>
</evidence>
<dbReference type="CDD" id="cd00775">
    <property type="entry name" value="LysRS_core"/>
    <property type="match status" value="1"/>
</dbReference>
<dbReference type="EC" id="6.1.1.6" evidence="3 12"/>
<accession>A0A2K1KMK5</accession>
<dbReference type="Pfam" id="PF01336">
    <property type="entry name" value="tRNA_anti-codon"/>
    <property type="match status" value="1"/>
</dbReference>
<dbReference type="EnsemblPlants" id="Pp3c4_7510V3.1">
    <property type="protein sequence ID" value="Pp3c4_7510V3.1"/>
    <property type="gene ID" value="Pp3c4_7510"/>
</dbReference>
<dbReference type="Proteomes" id="UP000006727">
    <property type="component" value="Chromosome 4"/>
</dbReference>
<dbReference type="GO" id="GO:0004824">
    <property type="term" value="F:lysine-tRNA ligase activity"/>
    <property type="evidence" value="ECO:0000318"/>
    <property type="project" value="GO_Central"/>
</dbReference>
<sequence>MGGATDDGASAVMEGGPEPMSKNALKKLEKAKKAAEEKRAKEEVKKAAAAAAPKKAVKAQQAEDDEDMDPTQYRNNRLRALGEQKEKMKNPYPHKFHTSISIPDYIKEFGSLADGDHLEDKAVSVAGRVMSKRASGGKLMFYDLHADGLKIQVIAQSNYASVSEEDFAKTHASVKRGDIVGINGFPGKSKKGELSIFVKSIELLSYCLHMLPKTYAKGGKDHAEKSLEKKLSEVAIDSEDNKVAEQWHPGASRNLDRYVLKDQETRYRQRYLDLMLNSDIRNVFKTRSQVIRYVRRFLDDRDFVEVETPMMNMIAGGAAAKPFKTHHNDLNMDLFMRIAPELYLKELIVGGLDRVYEIGKQFRNEGIDLTHNPEFTTCEFYWAYADYDDLMRVTEEMLSGMVKEITGGYKIQYHSNGLDQPAIEIDFTPPFRRIDMIKGLEEYSEGKIKLPESLELLESPEVNKYLIEACEKFDVKCPPPQTTTRLLDKLVGHFIEEQCVNPTFIMHHPQIMSPLAKWHRSIPGLTERFELFVNKHEVCNAYTELNDPVVQRERFADQVKDREKGDDEAMAIDENFCIALEYGLPPTAGWGMGIDRFTMMLTDSQNIKEVLLFPAMKPHEDVIEPPVRAADDVAS</sequence>
<dbReference type="PRINTS" id="PR00982">
    <property type="entry name" value="TRNASYNTHLYS"/>
</dbReference>
<evidence type="ECO:0000313" key="16">
    <source>
        <dbReference type="EnsemblPlants" id="Pp3c4_7510V3.1"/>
    </source>
</evidence>
<dbReference type="AlphaFoldDB" id="A0A2K1KMK5"/>
<dbReference type="InterPro" id="IPR002313">
    <property type="entry name" value="Lys-tRNA-ligase_II"/>
</dbReference>
<dbReference type="PIRSF" id="PIRSF039101">
    <property type="entry name" value="LysRS2"/>
    <property type="match status" value="1"/>
</dbReference>
<keyword evidence="6" id="KW-0547">Nucleotide-binding</keyword>
<dbReference type="InterPro" id="IPR004364">
    <property type="entry name" value="Aa-tRNA-synt_II"/>
</dbReference>
<evidence type="ECO:0000256" key="2">
    <source>
        <dbReference type="ARBA" id="ARBA00008226"/>
    </source>
</evidence>
<dbReference type="InterPro" id="IPR044136">
    <property type="entry name" value="Lys-tRNA-ligase_II_N"/>
</dbReference>
<dbReference type="FunFam" id="2.40.50.140:FF:000050">
    <property type="entry name" value="Lysine--tRNA ligase"/>
    <property type="match status" value="1"/>
</dbReference>
<keyword evidence="8" id="KW-0648">Protein biosynthesis</keyword>
<proteinExistence type="inferred from homology"/>
<dbReference type="PANTHER" id="PTHR42918:SF9">
    <property type="entry name" value="LYSINE--TRNA LIGASE"/>
    <property type="match status" value="1"/>
</dbReference>
<dbReference type="PROSITE" id="PS50862">
    <property type="entry name" value="AA_TRNA_LIGASE_II"/>
    <property type="match status" value="1"/>
</dbReference>
<evidence type="ECO:0000256" key="1">
    <source>
        <dbReference type="ARBA" id="ARBA00004496"/>
    </source>
</evidence>
<dbReference type="GO" id="GO:0005737">
    <property type="term" value="C:cytoplasm"/>
    <property type="evidence" value="ECO:0000318"/>
    <property type="project" value="GO_Central"/>
</dbReference>
<evidence type="ECO:0000256" key="7">
    <source>
        <dbReference type="ARBA" id="ARBA00022840"/>
    </source>
</evidence>
<evidence type="ECO:0000256" key="10">
    <source>
        <dbReference type="ARBA" id="ARBA00030563"/>
    </source>
</evidence>
<dbReference type="NCBIfam" id="TIGR00499">
    <property type="entry name" value="lysS_bact"/>
    <property type="match status" value="1"/>
</dbReference>
<keyword evidence="9" id="KW-0030">Aminoacyl-tRNA synthetase</keyword>
<evidence type="ECO:0000256" key="5">
    <source>
        <dbReference type="ARBA" id="ARBA00022598"/>
    </source>
</evidence>
<dbReference type="CDD" id="cd04322">
    <property type="entry name" value="LysRS_N"/>
    <property type="match status" value="1"/>
</dbReference>
<organism evidence="15">
    <name type="scientific">Physcomitrium patens</name>
    <name type="common">Spreading-leaved earth moss</name>
    <name type="synonym">Physcomitrella patens</name>
    <dbReference type="NCBI Taxonomy" id="3218"/>
    <lineage>
        <taxon>Eukaryota</taxon>
        <taxon>Viridiplantae</taxon>
        <taxon>Streptophyta</taxon>
        <taxon>Embryophyta</taxon>
        <taxon>Bryophyta</taxon>
        <taxon>Bryophytina</taxon>
        <taxon>Bryopsida</taxon>
        <taxon>Funariidae</taxon>
        <taxon>Funariales</taxon>
        <taxon>Funariaceae</taxon>
        <taxon>Physcomitrium</taxon>
    </lineage>
</organism>
<reference evidence="16" key="3">
    <citation type="submission" date="2020-12" db="UniProtKB">
        <authorList>
            <consortium name="EnsemblPlants"/>
        </authorList>
    </citation>
    <scope>IDENTIFICATION</scope>
</reference>
<dbReference type="STRING" id="3218.A0A2K1KMK5"/>
<comment type="similarity">
    <text evidence="2">Belongs to the class-II aminoacyl-tRNA synthetase family.</text>
</comment>
<evidence type="ECO:0000256" key="6">
    <source>
        <dbReference type="ARBA" id="ARBA00022741"/>
    </source>
</evidence>
<dbReference type="HAMAP" id="MF_00252">
    <property type="entry name" value="Lys_tRNA_synth_class2"/>
    <property type="match status" value="1"/>
</dbReference>
<feature type="domain" description="Aminoacyl-transfer RNA synthetases class-II family profile" evidence="14">
    <location>
        <begin position="284"/>
        <end position="618"/>
    </location>
</feature>
<protein>
    <recommendedName>
        <fullName evidence="3 12">Lysine--tRNA ligase</fullName>
        <ecNumber evidence="3 12">6.1.1.6</ecNumber>
    </recommendedName>
    <alternativeName>
        <fullName evidence="10 12">Lysyl-tRNA synthetase</fullName>
    </alternativeName>
</protein>
<dbReference type="NCBIfam" id="NF001756">
    <property type="entry name" value="PRK00484.1"/>
    <property type="match status" value="1"/>
</dbReference>
<dbReference type="RefSeq" id="XP_024374165.1">
    <property type="nucleotide sequence ID" value="XM_024518397.2"/>
</dbReference>
<dbReference type="OrthoDB" id="21243at2759"/>
<dbReference type="InterPro" id="IPR018149">
    <property type="entry name" value="Lys-tRNA-synth_II_C"/>
</dbReference>
<dbReference type="InterPro" id="IPR004365">
    <property type="entry name" value="NA-bd_OB_tRNA"/>
</dbReference>
<dbReference type="GO" id="GO:0006430">
    <property type="term" value="P:lysyl-tRNA aminoacylation"/>
    <property type="evidence" value="ECO:0000318"/>
    <property type="project" value="GO_Central"/>
</dbReference>
<dbReference type="GO" id="GO:0000049">
    <property type="term" value="F:tRNA binding"/>
    <property type="evidence" value="ECO:0000318"/>
    <property type="project" value="GO_Central"/>
</dbReference>
<evidence type="ECO:0000313" key="17">
    <source>
        <dbReference type="Proteomes" id="UP000006727"/>
    </source>
</evidence>
<keyword evidence="17" id="KW-1185">Reference proteome</keyword>
<evidence type="ECO:0000256" key="9">
    <source>
        <dbReference type="ARBA" id="ARBA00023146"/>
    </source>
</evidence>
<dbReference type="EnsemblPlants" id="Pp3c4_7510V3.2">
    <property type="protein sequence ID" value="Pp3c4_7510V3.2"/>
    <property type="gene ID" value="Pp3c4_7510"/>
</dbReference>
<feature type="compositionally biased region" description="Basic and acidic residues" evidence="13">
    <location>
        <begin position="26"/>
        <end position="46"/>
    </location>
</feature>
<dbReference type="OMA" id="DFRNEGM"/>